<dbReference type="SUPFAM" id="SSF56784">
    <property type="entry name" value="HAD-like"/>
    <property type="match status" value="1"/>
</dbReference>
<dbReference type="PRINTS" id="PR00413">
    <property type="entry name" value="HADHALOGNASE"/>
</dbReference>
<dbReference type="InterPro" id="IPR036412">
    <property type="entry name" value="HAD-like_sf"/>
</dbReference>
<dbReference type="SFLD" id="SFLDS00003">
    <property type="entry name" value="Haloacid_Dehalogenase"/>
    <property type="match status" value="1"/>
</dbReference>
<dbReference type="Pfam" id="PF00702">
    <property type="entry name" value="Hydrolase"/>
    <property type="match status" value="1"/>
</dbReference>
<gene>
    <name evidence="5" type="ORF">F4Y08_14375</name>
</gene>
<evidence type="ECO:0000256" key="1">
    <source>
        <dbReference type="ARBA" id="ARBA00001946"/>
    </source>
</evidence>
<sequence>MSQAPLPSARGDADGIATLQELMGAREGQSPRLLAGIIFDFDHTLAFLDRPHEDLMAEGARMAQDYMEQSGMELFPDFWEQIISARQFAQEKSEEEAEEHIANDTMSFLLQFCGYPASKMDSRVLATSVDLFYAPEMQSWRLYDGVGAVLDHLRQLDVNLAIVANHPCERVFQRIVDYLELRPWFDVVLCSASVEWRKPSPEIFTPVLDRWRLQPYEVAVVGDSLRHDIGGGADLGTMTMHCDLGTTDRQTAYDNQQLARRVRPDATLTDWQQFMGLIQPWLY</sequence>
<keyword evidence="3 5" id="KW-0378">Hydrolase</keyword>
<evidence type="ECO:0000256" key="2">
    <source>
        <dbReference type="ARBA" id="ARBA00022723"/>
    </source>
</evidence>
<evidence type="ECO:0000256" key="4">
    <source>
        <dbReference type="ARBA" id="ARBA00022842"/>
    </source>
</evidence>
<protein>
    <submittedName>
        <fullName evidence="5">HAD family hydrolase</fullName>
    </submittedName>
</protein>
<evidence type="ECO:0000313" key="5">
    <source>
        <dbReference type="EMBL" id="MYD91494.1"/>
    </source>
</evidence>
<name>A0A6B1DYN1_9CHLR</name>
<evidence type="ECO:0000256" key="3">
    <source>
        <dbReference type="ARBA" id="ARBA00022801"/>
    </source>
</evidence>
<dbReference type="PANTHER" id="PTHR46470">
    <property type="entry name" value="N-ACYLNEURAMINATE-9-PHOSPHATASE"/>
    <property type="match status" value="1"/>
</dbReference>
<dbReference type="SFLD" id="SFLDG01129">
    <property type="entry name" value="C1.5:_HAD__Beta-PGM__Phosphata"/>
    <property type="match status" value="1"/>
</dbReference>
<keyword evidence="2" id="KW-0479">Metal-binding</keyword>
<comment type="caution">
    <text evidence="5">The sequence shown here is derived from an EMBL/GenBank/DDBJ whole genome shotgun (WGS) entry which is preliminary data.</text>
</comment>
<dbReference type="GO" id="GO:0044281">
    <property type="term" value="P:small molecule metabolic process"/>
    <property type="evidence" value="ECO:0007669"/>
    <property type="project" value="UniProtKB-ARBA"/>
</dbReference>
<dbReference type="Gene3D" id="1.20.120.1600">
    <property type="match status" value="1"/>
</dbReference>
<dbReference type="Gene3D" id="3.40.50.1000">
    <property type="entry name" value="HAD superfamily/HAD-like"/>
    <property type="match status" value="1"/>
</dbReference>
<keyword evidence="4" id="KW-0460">Magnesium</keyword>
<proteinExistence type="predicted"/>
<reference evidence="5" key="1">
    <citation type="submission" date="2019-09" db="EMBL/GenBank/DDBJ databases">
        <title>Characterisation of the sponge microbiome using genome-centric metagenomics.</title>
        <authorList>
            <person name="Engelberts J.P."/>
            <person name="Robbins S.J."/>
            <person name="De Goeij J.M."/>
            <person name="Aranda M."/>
            <person name="Bell S.C."/>
            <person name="Webster N.S."/>
        </authorList>
    </citation>
    <scope>NUCLEOTIDE SEQUENCE</scope>
    <source>
        <strain evidence="5">SB0662_bin_9</strain>
    </source>
</reference>
<dbReference type="InterPro" id="IPR023214">
    <property type="entry name" value="HAD_sf"/>
</dbReference>
<accession>A0A6B1DYN1</accession>
<dbReference type="InterPro" id="IPR006439">
    <property type="entry name" value="HAD-SF_hydro_IA"/>
</dbReference>
<dbReference type="AlphaFoldDB" id="A0A6B1DYN1"/>
<dbReference type="PANTHER" id="PTHR46470:SF2">
    <property type="entry name" value="GLYCERALDEHYDE 3-PHOSPHATE PHOSPHATASE"/>
    <property type="match status" value="1"/>
</dbReference>
<organism evidence="5">
    <name type="scientific">Caldilineaceae bacterium SB0662_bin_9</name>
    <dbReference type="NCBI Taxonomy" id="2605258"/>
    <lineage>
        <taxon>Bacteria</taxon>
        <taxon>Bacillati</taxon>
        <taxon>Chloroflexota</taxon>
        <taxon>Caldilineae</taxon>
        <taxon>Caldilineales</taxon>
        <taxon>Caldilineaceae</taxon>
    </lineage>
</organism>
<dbReference type="GO" id="GO:0046872">
    <property type="term" value="F:metal ion binding"/>
    <property type="evidence" value="ECO:0007669"/>
    <property type="project" value="UniProtKB-KW"/>
</dbReference>
<dbReference type="EMBL" id="VXPY01000098">
    <property type="protein sequence ID" value="MYD91494.1"/>
    <property type="molecule type" value="Genomic_DNA"/>
</dbReference>
<dbReference type="GO" id="GO:0016791">
    <property type="term" value="F:phosphatase activity"/>
    <property type="evidence" value="ECO:0007669"/>
    <property type="project" value="TreeGrafter"/>
</dbReference>
<comment type="cofactor">
    <cofactor evidence="1">
        <name>Mg(2+)</name>
        <dbReference type="ChEBI" id="CHEBI:18420"/>
    </cofactor>
</comment>
<dbReference type="InterPro" id="IPR051400">
    <property type="entry name" value="HAD-like_hydrolase"/>
</dbReference>